<organism evidence="2 3">
    <name type="scientific">Pontibacter mucosus</name>
    <dbReference type="NCBI Taxonomy" id="1649266"/>
    <lineage>
        <taxon>Bacteria</taxon>
        <taxon>Pseudomonadati</taxon>
        <taxon>Bacteroidota</taxon>
        <taxon>Cytophagia</taxon>
        <taxon>Cytophagales</taxon>
        <taxon>Hymenobacteraceae</taxon>
        <taxon>Pontibacter</taxon>
    </lineage>
</organism>
<dbReference type="RefSeq" id="WP_108210184.1">
    <property type="nucleotide sequence ID" value="NZ_QBKI01000001.1"/>
</dbReference>
<evidence type="ECO:0000259" key="1">
    <source>
        <dbReference type="Pfam" id="PF13480"/>
    </source>
</evidence>
<dbReference type="AlphaFoldDB" id="A0A2T5YTL0"/>
<accession>A0A2T5YTL0</accession>
<proteinExistence type="predicted"/>
<dbReference type="SUPFAM" id="SSF55729">
    <property type="entry name" value="Acyl-CoA N-acyltransferases (Nat)"/>
    <property type="match status" value="1"/>
</dbReference>
<keyword evidence="2" id="KW-0808">Transferase</keyword>
<dbReference type="Proteomes" id="UP000244225">
    <property type="component" value="Unassembled WGS sequence"/>
</dbReference>
<comment type="caution">
    <text evidence="2">The sequence shown here is derived from an EMBL/GenBank/DDBJ whole genome shotgun (WGS) entry which is preliminary data.</text>
</comment>
<dbReference type="OrthoDB" id="500470at2"/>
<reference evidence="2 3" key="1">
    <citation type="submission" date="2018-04" db="EMBL/GenBank/DDBJ databases">
        <title>Genomic Encyclopedia of Archaeal and Bacterial Type Strains, Phase II (KMG-II): from individual species to whole genera.</title>
        <authorList>
            <person name="Goeker M."/>
        </authorList>
    </citation>
    <scope>NUCLEOTIDE SEQUENCE [LARGE SCALE GENOMIC DNA]</scope>
    <source>
        <strain evidence="2 3">DSM 100162</strain>
    </source>
</reference>
<dbReference type="Pfam" id="PF13480">
    <property type="entry name" value="Acetyltransf_6"/>
    <property type="match status" value="1"/>
</dbReference>
<feature type="domain" description="BioF2-like acetyltransferase" evidence="1">
    <location>
        <begin position="185"/>
        <end position="328"/>
    </location>
</feature>
<dbReference type="EMBL" id="QBKI01000001">
    <property type="protein sequence ID" value="PTX22657.1"/>
    <property type="molecule type" value="Genomic_DNA"/>
</dbReference>
<dbReference type="InterPro" id="IPR016181">
    <property type="entry name" value="Acyl_CoA_acyltransferase"/>
</dbReference>
<evidence type="ECO:0000313" key="3">
    <source>
        <dbReference type="Proteomes" id="UP000244225"/>
    </source>
</evidence>
<evidence type="ECO:0000313" key="2">
    <source>
        <dbReference type="EMBL" id="PTX22657.1"/>
    </source>
</evidence>
<protein>
    <submittedName>
        <fullName evidence="2">CelD/BcsL family acetyltransferase involved in cellulose biosynthesis</fullName>
    </submittedName>
</protein>
<dbReference type="GO" id="GO:0016740">
    <property type="term" value="F:transferase activity"/>
    <property type="evidence" value="ECO:0007669"/>
    <property type="project" value="UniProtKB-KW"/>
</dbReference>
<dbReference type="InterPro" id="IPR038740">
    <property type="entry name" value="BioF2-like_GNAT_dom"/>
</dbReference>
<name>A0A2T5YTL0_9BACT</name>
<gene>
    <name evidence="2" type="ORF">C8N40_101483</name>
</gene>
<sequence length="563" mass="63275">MQVNLPNKPTLNEAEVVETKVMTGESVLQLLSDDSFLLSWSGLYQSCPWATVFQSHEYVSVWYQVYHRQHLPIMVKEETGGRLTGLLTLAKDVKELGITAAGGWNAYYHAWLVADYGDNRFIKNALSLVRQKFPGQKITFKYIPPQTPLGWLVGDTYWSRRHVIRPFLRPVMDFSAPDVGKLFSKKQFRECRNRLNRLGSLTYEQITEYDAFVSVLDELADQYDFRKAVTLNKTPFRKNLQKKEFLLALFKQNILHVTVLRVNGHIAASLVATEGKNKWLHGAGINTHSPLYGKYSPGYLIMVMLGQHLYGKGYQAFDLTPGGHEYKERLANTHDQLYELCITSQWDALSTRLYYDYLKEGSKSMFSGAGINLKHVKHSIDKKLKLGKEKLKLARHGSIGALAERGSGDESSIVFRIEPAKIDAADSAPVKVNSLCDLLGFDAGGGAITRWEFLKESVQRFENGEQAYTLVKDGCLVACVWRLPEMKHSGKERTCLPNGAVMLDGVYCHADSQKALPVFIAAVATQLPNHGSPLYLRVGDTDKTIRTALEQAGFAVESVLRDN</sequence>
<keyword evidence="3" id="KW-1185">Reference proteome</keyword>